<feature type="compositionally biased region" description="Polar residues" evidence="1">
    <location>
        <begin position="197"/>
        <end position="208"/>
    </location>
</feature>
<feature type="region of interest" description="Disordered" evidence="1">
    <location>
        <begin position="397"/>
        <end position="453"/>
    </location>
</feature>
<proteinExistence type="predicted"/>
<feature type="compositionally biased region" description="Polar residues" evidence="1">
    <location>
        <begin position="490"/>
        <end position="509"/>
    </location>
</feature>
<feature type="chain" id="PRO_5012759158" evidence="2">
    <location>
        <begin position="23"/>
        <end position="892"/>
    </location>
</feature>
<feature type="compositionally biased region" description="Low complexity" evidence="1">
    <location>
        <begin position="477"/>
        <end position="489"/>
    </location>
</feature>
<keyword evidence="2" id="KW-0732">Signal</keyword>
<feature type="signal peptide" evidence="2">
    <location>
        <begin position="1"/>
        <end position="22"/>
    </location>
</feature>
<feature type="region of interest" description="Disordered" evidence="1">
    <location>
        <begin position="133"/>
        <end position="164"/>
    </location>
</feature>
<feature type="compositionally biased region" description="Polar residues" evidence="1">
    <location>
        <begin position="429"/>
        <end position="440"/>
    </location>
</feature>
<feature type="compositionally biased region" description="Polar residues" evidence="1">
    <location>
        <begin position="727"/>
        <end position="743"/>
    </location>
</feature>
<feature type="region of interest" description="Disordered" evidence="1">
    <location>
        <begin position="472"/>
        <end position="545"/>
    </location>
</feature>
<feature type="compositionally biased region" description="Polar residues" evidence="1">
    <location>
        <begin position="397"/>
        <end position="418"/>
    </location>
</feature>
<evidence type="ECO:0000313" key="3">
    <source>
        <dbReference type="EMBL" id="MAA11278.1"/>
    </source>
</evidence>
<name>A0A224Y123_9ACAR</name>
<feature type="compositionally biased region" description="Polar residues" evidence="1">
    <location>
        <begin position="598"/>
        <end position="615"/>
    </location>
</feature>
<dbReference type="AlphaFoldDB" id="A0A224Y123"/>
<feature type="region of interest" description="Disordered" evidence="1">
    <location>
        <begin position="598"/>
        <end position="631"/>
    </location>
</feature>
<reference evidence="3" key="1">
    <citation type="journal article" date="2017" name="Parasit. Vectors">
        <title>Sialotranscriptomics of Rhipicephalus zambeziensis reveals intricate expression profiles of secretory proteins and suggests tight temporal transcriptional regulation during blood-feeding.</title>
        <authorList>
            <person name="de Castro M.H."/>
            <person name="de Klerk D."/>
            <person name="Pienaar R."/>
            <person name="Rees D.J.G."/>
            <person name="Mans B.J."/>
        </authorList>
    </citation>
    <scope>NUCLEOTIDE SEQUENCE</scope>
    <source>
        <tissue evidence="3">Salivary glands</tissue>
    </source>
</reference>
<feature type="compositionally biased region" description="Low complexity" evidence="1">
    <location>
        <begin position="215"/>
        <end position="224"/>
    </location>
</feature>
<feature type="region of interest" description="Disordered" evidence="1">
    <location>
        <begin position="326"/>
        <end position="356"/>
    </location>
</feature>
<feature type="compositionally biased region" description="Polar residues" evidence="1">
    <location>
        <begin position="239"/>
        <end position="254"/>
    </location>
</feature>
<accession>A0A224Y123</accession>
<evidence type="ECO:0000256" key="2">
    <source>
        <dbReference type="SAM" id="SignalP"/>
    </source>
</evidence>
<feature type="region of interest" description="Disordered" evidence="1">
    <location>
        <begin position="701"/>
        <end position="848"/>
    </location>
</feature>
<protein>
    <submittedName>
        <fullName evidence="3">7DB family member</fullName>
    </submittedName>
</protein>
<feature type="region of interest" description="Disordered" evidence="1">
    <location>
        <begin position="188"/>
        <end position="257"/>
    </location>
</feature>
<sequence>MDTTARNVLALSALILLPLLEAYCPRLAPDVISGKIIPCRYLCIRINFFELPSIILSTERDGVLCSTLLLRRRGVCKNGGCYPFESEGQKRRGMFRRVITNIDKFASGSYKKPVEKPGAQSGPIVSVIPSLLGGRSKDTANGTSPPTSGLPPSSPASPSLSAGTTSLVKSVGSTLTSIWAQAFPFNLKAGPPRRPTAANTAHSSNPQQAPGGMTAASSDGASVAGIGGGPPVVPRLPTEGSSNQSPPTGPSLGSNLFGRLPRLGSALTLSNRLMKLRDKSSASNAATGSSISPVAGINAINAGAIKDEVPGASGGTSGTHAVKIGGGMPTAGPPAAPGNNDERPTPATPPETASPRVMSGLLSTLGLGRTLARSQGEKTSTRLLGRLISSATATNGRNAASINDGTTGSTGKLSQPNANFVRGSPVGSPETTQGSGNINVVSEAPPGLGSSPLISRLRTTAALRNAINKWKHGHSESAAAPRIPSSPASQGTAVTNTGASKASSRTPQENFPDANREVPTNPPVMAPGTSNEVSPSMAPRGRSSAGIIPGLSSAVALGGILSTSRGKNSGSSTVPNSINASASEISAGNAKSNNELSVTAGSSVGTNGNYASLPNATPVETPGRSDNKNAASGLHRVTLSPEATPESSAVGAVNKIIRESQDVKAQSGVAPVNPISPVAASGLVNPLVVRVSHEVPGVILQEPGGEITGRPAAVSQSTKPEKPRVPQTPTLSSLTPGGSVTPSATPPVPESSSSAGSPKVARPTIIKTPHETHISSVEGEARTQTPNATPSVGPPAGGAEATSVNAATRGTEETALEAPNGNAVLPPNNTLPGSKPEKIPTTTGKSERRSTFLSRLHNVRAAVTSPVTGGAETSRTFVRNLLGGGLRRRLIN</sequence>
<organism evidence="3">
    <name type="scientific">Rhipicephalus zambeziensis</name>
    <dbReference type="NCBI Taxonomy" id="60191"/>
    <lineage>
        <taxon>Eukaryota</taxon>
        <taxon>Metazoa</taxon>
        <taxon>Ecdysozoa</taxon>
        <taxon>Arthropoda</taxon>
        <taxon>Chelicerata</taxon>
        <taxon>Arachnida</taxon>
        <taxon>Acari</taxon>
        <taxon>Parasitiformes</taxon>
        <taxon>Ixodida</taxon>
        <taxon>Ixodoidea</taxon>
        <taxon>Ixodidae</taxon>
        <taxon>Rhipicephalinae</taxon>
        <taxon>Rhipicephalus</taxon>
        <taxon>Rhipicephalus</taxon>
    </lineage>
</organism>
<evidence type="ECO:0000256" key="1">
    <source>
        <dbReference type="SAM" id="MobiDB-lite"/>
    </source>
</evidence>
<dbReference type="EMBL" id="GFPF01000132">
    <property type="protein sequence ID" value="MAA11278.1"/>
    <property type="molecule type" value="Transcribed_RNA"/>
</dbReference>